<reference evidence="2 3" key="1">
    <citation type="journal article" date="2018" name="PLoS Pathog.">
        <title>Evolution of structural diversity of trichothecenes, a family of toxins produced by plant pathogenic and entomopathogenic fungi.</title>
        <authorList>
            <person name="Proctor R.H."/>
            <person name="McCormick S.P."/>
            <person name="Kim H.S."/>
            <person name="Cardoza R.E."/>
            <person name="Stanley A.M."/>
            <person name="Lindo L."/>
            <person name="Kelly A."/>
            <person name="Brown D.W."/>
            <person name="Lee T."/>
            <person name="Vaughan M.M."/>
            <person name="Alexander N.J."/>
            <person name="Busman M."/>
            <person name="Gutierrez S."/>
        </authorList>
    </citation>
    <scope>NUCLEOTIDE SEQUENCE [LARGE SCALE GENOMIC DNA]</scope>
    <source>
        <strain evidence="2 3">NRRL 3299</strain>
    </source>
</reference>
<dbReference type="EMBL" id="PXOF01000034">
    <property type="protein sequence ID" value="RGP72524.1"/>
    <property type="molecule type" value="Genomic_DNA"/>
</dbReference>
<evidence type="ECO:0000313" key="2">
    <source>
        <dbReference type="EMBL" id="RGP72524.1"/>
    </source>
</evidence>
<accession>A0A395SJ97</accession>
<dbReference type="PANTHER" id="PTHR24148:SF64">
    <property type="entry name" value="HETEROKARYON INCOMPATIBILITY DOMAIN-CONTAINING PROTEIN"/>
    <property type="match status" value="1"/>
</dbReference>
<protein>
    <submittedName>
        <fullName evidence="2">Heterokaryon incompatibility</fullName>
    </submittedName>
</protein>
<organism evidence="2 3">
    <name type="scientific">Fusarium sporotrichioides</name>
    <dbReference type="NCBI Taxonomy" id="5514"/>
    <lineage>
        <taxon>Eukaryota</taxon>
        <taxon>Fungi</taxon>
        <taxon>Dikarya</taxon>
        <taxon>Ascomycota</taxon>
        <taxon>Pezizomycotina</taxon>
        <taxon>Sordariomycetes</taxon>
        <taxon>Hypocreomycetidae</taxon>
        <taxon>Hypocreales</taxon>
        <taxon>Nectriaceae</taxon>
        <taxon>Fusarium</taxon>
    </lineage>
</organism>
<dbReference type="GO" id="GO:0009116">
    <property type="term" value="P:nucleoside metabolic process"/>
    <property type="evidence" value="ECO:0007669"/>
    <property type="project" value="InterPro"/>
</dbReference>
<gene>
    <name evidence="2" type="ORF">FSPOR_2736</name>
</gene>
<dbReference type="Proteomes" id="UP000266152">
    <property type="component" value="Unassembled WGS sequence"/>
</dbReference>
<name>A0A395SJ97_FUSSP</name>
<dbReference type="InterPro" id="IPR052895">
    <property type="entry name" value="HetReg/Transcr_Mod"/>
</dbReference>
<dbReference type="AlphaFoldDB" id="A0A395SJ97"/>
<dbReference type="PANTHER" id="PTHR24148">
    <property type="entry name" value="ANKYRIN REPEAT DOMAIN-CONTAINING PROTEIN 39 HOMOLOG-RELATED"/>
    <property type="match status" value="1"/>
</dbReference>
<keyword evidence="3" id="KW-1185">Reference proteome</keyword>
<comment type="caution">
    <text evidence="2">The sequence shown here is derived from an EMBL/GenBank/DDBJ whole genome shotgun (WGS) entry which is preliminary data.</text>
</comment>
<feature type="domain" description="Heterokaryon incompatibility" evidence="1">
    <location>
        <begin position="328"/>
        <end position="485"/>
    </location>
</feature>
<dbReference type="STRING" id="5514.A0A395SJ97"/>
<evidence type="ECO:0000313" key="3">
    <source>
        <dbReference type="Proteomes" id="UP000266152"/>
    </source>
</evidence>
<sequence length="1171" mass="132440">METFDRLQYQIALVAPRRQDYDTTALLLQDKCSEYSFKTSRALCTRGKIGPHHFLLAGDSGDYSDIALFVHDTTNDLLTEFPCIRVGFLIGVDAIAPADGIAKAGDIVVGTPQGLEPGLVQFDAHQTILLSRLSVTHQISHPPYAVQSVIDRLRSKSGRHEYQEELFNKTMIICSAGTEQENLSWSKSVRVLHGKIASSQENLPEDDIIKTARDSKVLCFERAAAKLKSQLPFLTICRVTKTTNAVQSTTREQRSGVAAVIYAMLLAGKIDSNELQKQHNFTSLFSYEPFGLDRPGFRLIQLERGVYSPLRCSLFQAYLDEEESIIPYEALSYVWGSQSMPNEITVDGKTMSITTSLYDALHYLRQQDQDRLLWVDALCIDQSNTKERSHQVNHMGDIYQKADNVIIWLGYLSGDAALFKTAVDQFARQLPSEAFRRWPREDPRWRDTWRQVESSFGFPNNTRLINGLSTFMGNPWFMRVWVLQEVANAKRAIIESNLGKIHTKLFALLPHVIGSPVSDQCRAVLDIMPGPLKYTSWWNQDRNICTLLCKFKGSEASDPRDKVYALMGMASDMDSNAIEADYTKEEEMIVQDLCLYIYGDRIPVRGFSITSIREFQSRLSTISTRLLINMLERKATAQSLLLFMGRHGMLKDVGDIALQKLLDHGSYLVSIYLSKCETPFLVNFQTATRSLVESPDLFDYFFQRKQIPPVLLKSIASWMVATNYHGLESFLGRVRLEMDPGPDLLMNLMTYGPTDPVKLLKLVFEAFRKPIELDEIVFTRAIDENEVVLKLILQHCQHPIMVTNKVLVKAISAGIETLRTILETPRQAIRIEGDSFDAAITQGSITLQFLLDQCDGGVSISEQLLRSAIKLGRNSLEKILEMSSGIPVRIDGSVFIVAAAQGPRTVQLLFDHCHHPVYTARVAIYTAASYDPRTLENLLELCPFKIELRKDLFVRAMAGGPATLRLLFQYCIRPINVTDKMLELAIRVGIPVLEVIFENWASDVETTELVTKQAAVAGVQALTYLSENSKGKLQITDNILEQSKAVDSSYQMLLRLRRSETNVTEEEAIRAIESGPETFLELFNRPGTNFRLTEKICKVAREHDYVFRVLKKKRPSELFIYKREVFFQGSASLESDADRILEERGFSGWEHISVLSEIQVSTKNICYREGT</sequence>
<dbReference type="Pfam" id="PF06985">
    <property type="entry name" value="HET"/>
    <property type="match status" value="1"/>
</dbReference>
<dbReference type="InterPro" id="IPR035994">
    <property type="entry name" value="Nucleoside_phosphorylase_sf"/>
</dbReference>
<evidence type="ECO:0000259" key="1">
    <source>
        <dbReference type="Pfam" id="PF06985"/>
    </source>
</evidence>
<dbReference type="InterPro" id="IPR010730">
    <property type="entry name" value="HET"/>
</dbReference>
<proteinExistence type="predicted"/>
<dbReference type="GO" id="GO:0003824">
    <property type="term" value="F:catalytic activity"/>
    <property type="evidence" value="ECO:0007669"/>
    <property type="project" value="InterPro"/>
</dbReference>
<dbReference type="Gene3D" id="3.40.50.1580">
    <property type="entry name" value="Nucleoside phosphorylase domain"/>
    <property type="match status" value="1"/>
</dbReference>